<evidence type="ECO:0000256" key="5">
    <source>
        <dbReference type="ARBA" id="ARBA00023015"/>
    </source>
</evidence>
<sequence>MAIDSLHDYALKAVSDKATPSRITSAKQAQPSVTSVENQAGLSNDDVVITAAAKTLTQATAMARKSDGIDHNLVAEIKKQLAEGTFKFDDEATAEMLLSTERDLVDLLG</sequence>
<dbReference type="InterPro" id="IPR035890">
    <property type="entry name" value="Anti-sigma-28_factor_FlgM_sf"/>
</dbReference>
<keyword evidence="10" id="KW-0282">Flagellum</keyword>
<dbReference type="GO" id="GO:0044781">
    <property type="term" value="P:bacterial-type flagellum organization"/>
    <property type="evidence" value="ECO:0007669"/>
    <property type="project" value="UniProtKB-KW"/>
</dbReference>
<evidence type="ECO:0000313" key="11">
    <source>
        <dbReference type="Proteomes" id="UP000733611"/>
    </source>
</evidence>
<gene>
    <name evidence="10" type="primary">flgM</name>
    <name evidence="10" type="ORF">H9847_02925</name>
</gene>
<dbReference type="InterPro" id="IPR031316">
    <property type="entry name" value="FlgM_C"/>
</dbReference>
<comment type="similarity">
    <text evidence="1">Belongs to the FlgM family.</text>
</comment>
<dbReference type="Pfam" id="PF04316">
    <property type="entry name" value="FlgM"/>
    <property type="match status" value="1"/>
</dbReference>
<evidence type="ECO:0000256" key="8">
    <source>
        <dbReference type="ARBA" id="ARBA00030117"/>
    </source>
</evidence>
<evidence type="ECO:0000256" key="4">
    <source>
        <dbReference type="ARBA" id="ARBA00022795"/>
    </source>
</evidence>
<keyword evidence="3" id="KW-0678">Repressor</keyword>
<dbReference type="EMBL" id="JAHLFE010000057">
    <property type="protein sequence ID" value="MBU3843814.1"/>
    <property type="molecule type" value="Genomic_DNA"/>
</dbReference>
<evidence type="ECO:0000313" key="10">
    <source>
        <dbReference type="EMBL" id="MBU3843814.1"/>
    </source>
</evidence>
<keyword evidence="10" id="KW-0969">Cilium</keyword>
<keyword evidence="5" id="KW-0805">Transcription regulation</keyword>
<reference evidence="10" key="2">
    <citation type="submission" date="2021-04" db="EMBL/GenBank/DDBJ databases">
        <authorList>
            <person name="Gilroy R."/>
        </authorList>
    </citation>
    <scope>NUCLEOTIDE SEQUENCE</scope>
    <source>
        <strain evidence="10">378</strain>
    </source>
</reference>
<organism evidence="10 11">
    <name type="scientific">Candidatus Anaerobiospirillum pullicola</name>
    <dbReference type="NCBI Taxonomy" id="2838451"/>
    <lineage>
        <taxon>Bacteria</taxon>
        <taxon>Pseudomonadati</taxon>
        <taxon>Pseudomonadota</taxon>
        <taxon>Gammaproteobacteria</taxon>
        <taxon>Aeromonadales</taxon>
        <taxon>Succinivibrionaceae</taxon>
        <taxon>Anaerobiospirillum</taxon>
    </lineage>
</organism>
<dbReference type="AlphaFoldDB" id="A0A948TF84"/>
<keyword evidence="6" id="KW-0804">Transcription</keyword>
<dbReference type="SUPFAM" id="SSF101498">
    <property type="entry name" value="Anti-sigma factor FlgM"/>
    <property type="match status" value="1"/>
</dbReference>
<evidence type="ECO:0000256" key="2">
    <source>
        <dbReference type="ARBA" id="ARBA00017823"/>
    </source>
</evidence>
<evidence type="ECO:0000256" key="7">
    <source>
        <dbReference type="ARBA" id="ARBA00024739"/>
    </source>
</evidence>
<dbReference type="Proteomes" id="UP000733611">
    <property type="component" value="Unassembled WGS sequence"/>
</dbReference>
<reference evidence="10" key="1">
    <citation type="journal article" date="2021" name="PeerJ">
        <title>Extensive microbial diversity within the chicken gut microbiome revealed by metagenomics and culture.</title>
        <authorList>
            <person name="Gilroy R."/>
            <person name="Ravi A."/>
            <person name="Getino M."/>
            <person name="Pursley I."/>
            <person name="Horton D.L."/>
            <person name="Alikhan N.F."/>
            <person name="Baker D."/>
            <person name="Gharbi K."/>
            <person name="Hall N."/>
            <person name="Watson M."/>
            <person name="Adriaenssens E.M."/>
            <person name="Foster-Nyarko E."/>
            <person name="Jarju S."/>
            <person name="Secka A."/>
            <person name="Antonio M."/>
            <person name="Oren A."/>
            <person name="Chaudhuri R.R."/>
            <person name="La Ragione R."/>
            <person name="Hildebrand F."/>
            <person name="Pallen M.J."/>
        </authorList>
    </citation>
    <scope>NUCLEOTIDE SEQUENCE</scope>
    <source>
        <strain evidence="10">378</strain>
    </source>
</reference>
<comment type="function">
    <text evidence="7">Responsible for the coupling of flagellin expression to flagellar assembly by preventing expression of the flagellin genes when a component of the middle class of proteins is defective. It negatively regulates flagellar genes by inhibiting the activity of FliA by directly binding to FliA.</text>
</comment>
<feature type="domain" description="Anti-sigma-28 factor FlgM C-terminal" evidence="9">
    <location>
        <begin position="45"/>
        <end position="98"/>
    </location>
</feature>
<dbReference type="GO" id="GO:0045892">
    <property type="term" value="P:negative regulation of DNA-templated transcription"/>
    <property type="evidence" value="ECO:0007669"/>
    <property type="project" value="InterPro"/>
</dbReference>
<evidence type="ECO:0000256" key="1">
    <source>
        <dbReference type="ARBA" id="ARBA00005322"/>
    </source>
</evidence>
<keyword evidence="4" id="KW-1005">Bacterial flagellum biogenesis</keyword>
<evidence type="ECO:0000259" key="9">
    <source>
        <dbReference type="Pfam" id="PF04316"/>
    </source>
</evidence>
<dbReference type="NCBIfam" id="TIGR03824">
    <property type="entry name" value="FlgM_jcvi"/>
    <property type="match status" value="1"/>
</dbReference>
<evidence type="ECO:0000256" key="3">
    <source>
        <dbReference type="ARBA" id="ARBA00022491"/>
    </source>
</evidence>
<comment type="caution">
    <text evidence="10">The sequence shown here is derived from an EMBL/GenBank/DDBJ whole genome shotgun (WGS) entry which is preliminary data.</text>
</comment>
<keyword evidence="10" id="KW-0966">Cell projection</keyword>
<name>A0A948TF84_9GAMM</name>
<dbReference type="InterPro" id="IPR007412">
    <property type="entry name" value="FlgM"/>
</dbReference>
<evidence type="ECO:0000256" key="6">
    <source>
        <dbReference type="ARBA" id="ARBA00023163"/>
    </source>
</evidence>
<protein>
    <recommendedName>
        <fullName evidence="2">Negative regulator of flagellin synthesis</fullName>
    </recommendedName>
    <alternativeName>
        <fullName evidence="8">Anti-sigma-28 factor</fullName>
    </alternativeName>
</protein>
<accession>A0A948TF84</accession>
<proteinExistence type="inferred from homology"/>